<dbReference type="EMBL" id="AZIM01000817">
    <property type="protein sequence ID" value="ETE69216.1"/>
    <property type="molecule type" value="Genomic_DNA"/>
</dbReference>
<dbReference type="PROSITE" id="PS50082">
    <property type="entry name" value="WD_REPEATS_2"/>
    <property type="match status" value="1"/>
</dbReference>
<protein>
    <submittedName>
        <fullName evidence="7">WD repeat-containing protein 43</fullName>
    </submittedName>
</protein>
<dbReference type="Pfam" id="PF04003">
    <property type="entry name" value="Utp12"/>
    <property type="match status" value="1"/>
</dbReference>
<dbReference type="AlphaFoldDB" id="V8P5G0"/>
<evidence type="ECO:0000256" key="5">
    <source>
        <dbReference type="SAM" id="MobiDB-lite"/>
    </source>
</evidence>
<dbReference type="InterPro" id="IPR001680">
    <property type="entry name" value="WD40_rpt"/>
</dbReference>
<feature type="non-terminal residue" evidence="7">
    <location>
        <position position="1"/>
    </location>
</feature>
<dbReference type="InterPro" id="IPR015943">
    <property type="entry name" value="WD40/YVTN_repeat-like_dom_sf"/>
</dbReference>
<dbReference type="SUPFAM" id="SSF50978">
    <property type="entry name" value="WD40 repeat-like"/>
    <property type="match status" value="1"/>
</dbReference>
<dbReference type="OrthoDB" id="30195at2759"/>
<dbReference type="InterPro" id="IPR036322">
    <property type="entry name" value="WD40_repeat_dom_sf"/>
</dbReference>
<evidence type="ECO:0000313" key="7">
    <source>
        <dbReference type="EMBL" id="ETE69216.1"/>
    </source>
</evidence>
<gene>
    <name evidence="7" type="primary">WDR43</name>
    <name evidence="7" type="ORF">L345_04982</name>
</gene>
<reference evidence="7 8" key="1">
    <citation type="journal article" date="2013" name="Proc. Natl. Acad. Sci. U.S.A.">
        <title>The king cobra genome reveals dynamic gene evolution and adaptation in the snake venom system.</title>
        <authorList>
            <person name="Vonk F.J."/>
            <person name="Casewell N.R."/>
            <person name="Henkel C.V."/>
            <person name="Heimberg A.M."/>
            <person name="Jansen H.J."/>
            <person name="McCleary R.J."/>
            <person name="Kerkkamp H.M."/>
            <person name="Vos R.A."/>
            <person name="Guerreiro I."/>
            <person name="Calvete J.J."/>
            <person name="Wuster W."/>
            <person name="Woods A.E."/>
            <person name="Logan J.M."/>
            <person name="Harrison R.A."/>
            <person name="Castoe T.A."/>
            <person name="de Koning A.P."/>
            <person name="Pollock D.D."/>
            <person name="Yandell M."/>
            <person name="Calderon D."/>
            <person name="Renjifo C."/>
            <person name="Currier R.B."/>
            <person name="Salgado D."/>
            <person name="Pla D."/>
            <person name="Sanz L."/>
            <person name="Hyder A.S."/>
            <person name="Ribeiro J.M."/>
            <person name="Arntzen J.W."/>
            <person name="van den Thillart G.E."/>
            <person name="Boetzer M."/>
            <person name="Pirovano W."/>
            <person name="Dirks R.P."/>
            <person name="Spaink H.P."/>
            <person name="Duboule D."/>
            <person name="McGlinn E."/>
            <person name="Kini R.M."/>
            <person name="Richardson M.K."/>
        </authorList>
    </citation>
    <scope>NUCLEOTIDE SEQUENCE</scope>
    <source>
        <tissue evidence="7">Blood</tissue>
    </source>
</reference>
<dbReference type="Pfam" id="PF00400">
    <property type="entry name" value="WD40"/>
    <property type="match status" value="2"/>
</dbReference>
<dbReference type="InterPro" id="IPR007148">
    <property type="entry name" value="SSU_processome_Utp12"/>
</dbReference>
<sequence>MNIRIVQRYIRREGPQRKKRKSEIVEAAEQLDLLAIGTAVGGILLYSTVKGELQSKLNGHDNKINCIRWHQDNGCLYSCSDDKHIVEWNVQTCKVKCKWKGDNSSVSSLCISPDGKVLLSAGRTIKLWDLETKEVYRHFTGHATAVSMLRFITMWPPAENQPFDGITGLYFLSGAMHDRLLSVWQVRSDRKEKNAVMSFTITDEPIYIDLTISESKEQPVKIAVVCRDGQLHLFEQVLNGETIKVYNITVYMFNQLFFCSYCKKPLTSKCTIQIATPGEENDSTPKPVPILAAAFCSDKESLLLVYGNSLHPVIEKVTLNTTERHICFVRDIQKTLTLKTEMAITKVKTPIINSEVKTLGPGIPGHSSAVKSSVCRDKNKRKTDGKEESIEDRLSAMDIDVMKVKPPSGGLPQTDNFAVLLVQGLESSDSVILNKVLQTKKEAVIKKTVARIPVYSVIPLLHELTKRLQGHPYSASQMVRWLKPVLTMHASYLSTLPDLASQLGTLYELMESRIKTLQKLSRLHGKLYLIITQHKLYGLATISVDTKYSLLESSDDGSDDEMAAERDSDENWDEDEEKEDEENNERDEQSDDEQEMAIEKEINGESDLDPENESEEE</sequence>
<dbReference type="GO" id="GO:0000462">
    <property type="term" value="P:maturation of SSU-rRNA from tricistronic rRNA transcript (SSU-rRNA, 5.8S rRNA, LSU-rRNA)"/>
    <property type="evidence" value="ECO:0007669"/>
    <property type="project" value="TreeGrafter"/>
</dbReference>
<feature type="region of interest" description="Disordered" evidence="5">
    <location>
        <begin position="367"/>
        <end position="389"/>
    </location>
</feature>
<feature type="compositionally biased region" description="Acidic residues" evidence="5">
    <location>
        <begin position="604"/>
        <end position="617"/>
    </location>
</feature>
<dbReference type="SMART" id="SM00320">
    <property type="entry name" value="WD40"/>
    <property type="match status" value="3"/>
</dbReference>
<evidence type="ECO:0000256" key="1">
    <source>
        <dbReference type="ARBA" id="ARBA00004123"/>
    </source>
</evidence>
<name>V8P5G0_OPHHA</name>
<dbReference type="PROSITE" id="PS50294">
    <property type="entry name" value="WD_REPEATS_REGION"/>
    <property type="match status" value="1"/>
</dbReference>
<evidence type="ECO:0000259" key="6">
    <source>
        <dbReference type="Pfam" id="PF04003"/>
    </source>
</evidence>
<keyword evidence="2" id="KW-0539">Nucleus</keyword>
<evidence type="ECO:0000313" key="8">
    <source>
        <dbReference type="Proteomes" id="UP000018936"/>
    </source>
</evidence>
<evidence type="ECO:0000256" key="3">
    <source>
        <dbReference type="ARBA" id="ARBA00038335"/>
    </source>
</evidence>
<feature type="region of interest" description="Disordered" evidence="5">
    <location>
        <begin position="552"/>
        <end position="617"/>
    </location>
</feature>
<keyword evidence="4" id="KW-0853">WD repeat</keyword>
<feature type="repeat" description="WD" evidence="4">
    <location>
        <begin position="57"/>
        <end position="92"/>
    </location>
</feature>
<evidence type="ECO:0000256" key="2">
    <source>
        <dbReference type="ARBA" id="ARBA00023242"/>
    </source>
</evidence>
<proteinExistence type="inferred from homology"/>
<accession>V8P5G0</accession>
<organism evidence="7 8">
    <name type="scientific">Ophiophagus hannah</name>
    <name type="common">King cobra</name>
    <name type="synonym">Naja hannah</name>
    <dbReference type="NCBI Taxonomy" id="8665"/>
    <lineage>
        <taxon>Eukaryota</taxon>
        <taxon>Metazoa</taxon>
        <taxon>Chordata</taxon>
        <taxon>Craniata</taxon>
        <taxon>Vertebrata</taxon>
        <taxon>Euteleostomi</taxon>
        <taxon>Lepidosauria</taxon>
        <taxon>Squamata</taxon>
        <taxon>Bifurcata</taxon>
        <taxon>Unidentata</taxon>
        <taxon>Episquamata</taxon>
        <taxon>Toxicofera</taxon>
        <taxon>Serpentes</taxon>
        <taxon>Colubroidea</taxon>
        <taxon>Elapidae</taxon>
        <taxon>Elapinae</taxon>
        <taxon>Ophiophagus</taxon>
    </lineage>
</organism>
<dbReference type="PANTHER" id="PTHR44267">
    <property type="entry name" value="WD REPEAT-CONTAINING PROTEIN 43"/>
    <property type="match status" value="1"/>
</dbReference>
<feature type="compositionally biased region" description="Acidic residues" evidence="5">
    <location>
        <begin position="553"/>
        <end position="596"/>
    </location>
</feature>
<feature type="domain" description="Small-subunit processome Utp12" evidence="6">
    <location>
        <begin position="429"/>
        <end position="530"/>
    </location>
</feature>
<dbReference type="InterPro" id="IPR052414">
    <property type="entry name" value="U3_snoRNA-assoc_WDR"/>
</dbReference>
<keyword evidence="8" id="KW-1185">Reference proteome</keyword>
<comment type="subcellular location">
    <subcellularLocation>
        <location evidence="1">Nucleus</location>
    </subcellularLocation>
</comment>
<dbReference type="PANTHER" id="PTHR44267:SF1">
    <property type="entry name" value="WD REPEAT-CONTAINING PROTEIN 43"/>
    <property type="match status" value="1"/>
</dbReference>
<dbReference type="Gene3D" id="2.130.10.10">
    <property type="entry name" value="YVTN repeat-like/Quinoprotein amine dehydrogenase"/>
    <property type="match status" value="1"/>
</dbReference>
<comment type="similarity">
    <text evidence="3">Belongs to the UTP5 family.</text>
</comment>
<dbReference type="GO" id="GO:0005730">
    <property type="term" value="C:nucleolus"/>
    <property type="evidence" value="ECO:0007669"/>
    <property type="project" value="TreeGrafter"/>
</dbReference>
<dbReference type="Proteomes" id="UP000018936">
    <property type="component" value="Unassembled WGS sequence"/>
</dbReference>
<evidence type="ECO:0000256" key="4">
    <source>
        <dbReference type="PROSITE-ProRule" id="PRU00221"/>
    </source>
</evidence>
<comment type="caution">
    <text evidence="7">The sequence shown here is derived from an EMBL/GenBank/DDBJ whole genome shotgun (WGS) entry which is preliminary data.</text>
</comment>
<feature type="compositionally biased region" description="Basic and acidic residues" evidence="5">
    <location>
        <begin position="374"/>
        <end position="389"/>
    </location>
</feature>